<dbReference type="Proteomes" id="UP001589747">
    <property type="component" value="Unassembled WGS sequence"/>
</dbReference>
<keyword evidence="3" id="KW-1185">Reference proteome</keyword>
<dbReference type="RefSeq" id="WP_377503043.1">
    <property type="nucleotide sequence ID" value="NZ_JBHMDO010000055.1"/>
</dbReference>
<dbReference type="InterPro" id="IPR016787">
    <property type="entry name" value="UCP021328"/>
</dbReference>
<name>A0ABV5L1M4_9BACL</name>
<dbReference type="PIRSF" id="PIRSF021328">
    <property type="entry name" value="UCP021328"/>
    <property type="match status" value="1"/>
</dbReference>
<evidence type="ECO:0000313" key="3">
    <source>
        <dbReference type="Proteomes" id="UP001589747"/>
    </source>
</evidence>
<dbReference type="Pfam" id="PF11208">
    <property type="entry name" value="DUF2992"/>
    <property type="match status" value="1"/>
</dbReference>
<accession>A0ABV5L1M4</accession>
<protein>
    <submittedName>
        <fullName evidence="2">YjdF family protein</fullName>
    </submittedName>
</protein>
<gene>
    <name evidence="2" type="ORF">ACFFSY_34460</name>
</gene>
<organism evidence="2 3">
    <name type="scientific">Paenibacillus aurantiacus</name>
    <dbReference type="NCBI Taxonomy" id="1936118"/>
    <lineage>
        <taxon>Bacteria</taxon>
        <taxon>Bacillati</taxon>
        <taxon>Bacillota</taxon>
        <taxon>Bacilli</taxon>
        <taxon>Bacillales</taxon>
        <taxon>Paenibacillaceae</taxon>
        <taxon>Paenibacillus</taxon>
    </lineage>
</organism>
<proteinExistence type="predicted"/>
<feature type="compositionally biased region" description="Basic and acidic residues" evidence="1">
    <location>
        <begin position="108"/>
        <end position="130"/>
    </location>
</feature>
<evidence type="ECO:0000256" key="1">
    <source>
        <dbReference type="SAM" id="MobiDB-lite"/>
    </source>
</evidence>
<comment type="caution">
    <text evidence="2">The sequence shown here is derived from an EMBL/GenBank/DDBJ whole genome shotgun (WGS) entry which is preliminary data.</text>
</comment>
<evidence type="ECO:0000313" key="2">
    <source>
        <dbReference type="EMBL" id="MFB9331065.1"/>
    </source>
</evidence>
<reference evidence="2 3" key="1">
    <citation type="submission" date="2024-09" db="EMBL/GenBank/DDBJ databases">
        <authorList>
            <person name="Sun Q."/>
            <person name="Mori K."/>
        </authorList>
    </citation>
    <scope>NUCLEOTIDE SEQUENCE [LARGE SCALE GENOMIC DNA]</scope>
    <source>
        <strain evidence="2 3">TISTR 2452</strain>
    </source>
</reference>
<feature type="region of interest" description="Disordered" evidence="1">
    <location>
        <begin position="104"/>
        <end position="137"/>
    </location>
</feature>
<dbReference type="EMBL" id="JBHMDO010000055">
    <property type="protein sequence ID" value="MFB9331065.1"/>
    <property type="molecule type" value="Genomic_DNA"/>
</dbReference>
<sequence length="137" mass="15973">MKLTVYWENGFWYGLIEDERDGRIVAYRHTFGSEPHDAEVLTFVHDRMMPAIGSVMSGINRTGMKPAARVSPKRLQRQVVKQLQQHPAFSQAQEAWKLELAHRKREKHSLAKEEREALRSRKRMLAEAKAKAKHRGR</sequence>